<feature type="region of interest" description="Disordered" evidence="1">
    <location>
        <begin position="78"/>
        <end position="100"/>
    </location>
</feature>
<feature type="compositionally biased region" description="Polar residues" evidence="1">
    <location>
        <begin position="91"/>
        <end position="100"/>
    </location>
</feature>
<reference evidence="2 3" key="1">
    <citation type="journal article" date="2023" name="G3 (Bethesda)">
        <title>A chromosome-length genome assembly and annotation of blackberry (Rubus argutus, cv. 'Hillquist').</title>
        <authorList>
            <person name="Bruna T."/>
            <person name="Aryal R."/>
            <person name="Dudchenko O."/>
            <person name="Sargent D.J."/>
            <person name="Mead D."/>
            <person name="Buti M."/>
            <person name="Cavallini A."/>
            <person name="Hytonen T."/>
            <person name="Andres J."/>
            <person name="Pham M."/>
            <person name="Weisz D."/>
            <person name="Mascagni F."/>
            <person name="Usai G."/>
            <person name="Natali L."/>
            <person name="Bassil N."/>
            <person name="Fernandez G.E."/>
            <person name="Lomsadze A."/>
            <person name="Armour M."/>
            <person name="Olukolu B."/>
            <person name="Poorten T."/>
            <person name="Britton C."/>
            <person name="Davik J."/>
            <person name="Ashrafi H."/>
            <person name="Aiden E.L."/>
            <person name="Borodovsky M."/>
            <person name="Worthington M."/>
        </authorList>
    </citation>
    <scope>NUCLEOTIDE SEQUENCE [LARGE SCALE GENOMIC DNA]</scope>
    <source>
        <strain evidence="2">PI 553951</strain>
    </source>
</reference>
<organism evidence="2 3">
    <name type="scientific">Rubus argutus</name>
    <name type="common">Southern blackberry</name>
    <dbReference type="NCBI Taxonomy" id="59490"/>
    <lineage>
        <taxon>Eukaryota</taxon>
        <taxon>Viridiplantae</taxon>
        <taxon>Streptophyta</taxon>
        <taxon>Embryophyta</taxon>
        <taxon>Tracheophyta</taxon>
        <taxon>Spermatophyta</taxon>
        <taxon>Magnoliopsida</taxon>
        <taxon>eudicotyledons</taxon>
        <taxon>Gunneridae</taxon>
        <taxon>Pentapetalae</taxon>
        <taxon>rosids</taxon>
        <taxon>fabids</taxon>
        <taxon>Rosales</taxon>
        <taxon>Rosaceae</taxon>
        <taxon>Rosoideae</taxon>
        <taxon>Rosoideae incertae sedis</taxon>
        <taxon>Rubus</taxon>
    </lineage>
</organism>
<evidence type="ECO:0000256" key="1">
    <source>
        <dbReference type="SAM" id="MobiDB-lite"/>
    </source>
</evidence>
<sequence length="100" mass="10796">MQIVIRITTGAGIGCIVITFSGGKALLVPLFVPRLIPSHAEHAAKVREKHTALASCIRELLMNTAEESDKRINKPAFTCHASMPRHKAESALSSHRSGNP</sequence>
<dbReference type="Proteomes" id="UP001457282">
    <property type="component" value="Unassembled WGS sequence"/>
</dbReference>
<evidence type="ECO:0000313" key="3">
    <source>
        <dbReference type="Proteomes" id="UP001457282"/>
    </source>
</evidence>
<protein>
    <submittedName>
        <fullName evidence="2">Uncharacterized protein</fullName>
    </submittedName>
</protein>
<accession>A0AAW1Y5P2</accession>
<dbReference type="AlphaFoldDB" id="A0AAW1Y5P2"/>
<gene>
    <name evidence="2" type="ORF">M0R45_009986</name>
</gene>
<proteinExistence type="predicted"/>
<dbReference type="EMBL" id="JBEDUW010000002">
    <property type="protein sequence ID" value="KAK9944416.1"/>
    <property type="molecule type" value="Genomic_DNA"/>
</dbReference>
<keyword evidence="3" id="KW-1185">Reference proteome</keyword>
<comment type="caution">
    <text evidence="2">The sequence shown here is derived from an EMBL/GenBank/DDBJ whole genome shotgun (WGS) entry which is preliminary data.</text>
</comment>
<name>A0AAW1Y5P2_RUBAR</name>
<evidence type="ECO:0000313" key="2">
    <source>
        <dbReference type="EMBL" id="KAK9944416.1"/>
    </source>
</evidence>